<dbReference type="InterPro" id="IPR038595">
    <property type="entry name" value="LOR_sf"/>
</dbReference>
<dbReference type="InParanoid" id="A0A1D6GWM0"/>
<gene>
    <name evidence="1" type="ORF">ZEAMMB73_Zm00001d014824</name>
</gene>
<reference evidence="1" key="1">
    <citation type="submission" date="2015-12" db="EMBL/GenBank/DDBJ databases">
        <title>Update maize B73 reference genome by single molecule sequencing technologies.</title>
        <authorList>
            <consortium name="Maize Genome Sequencing Project"/>
            <person name="Ware D."/>
        </authorList>
    </citation>
    <scope>NUCLEOTIDE SEQUENCE</scope>
    <source>
        <tissue evidence="1">Seedling</tissue>
    </source>
</reference>
<sequence length="154" mass="16198">MSVMRSEGFVGGLELPVLLSSTTLGKWFPSVLLKAACSSIQLVSPYSSGVPVRCLDGDGNAGADAEHAVEGVPRRQHLPAGPHVQRLEAIVIQLRRPTKVIAFLASNDAEQACDFRITSSYHDGACAVSLGDSDTVIAKTSALSALPPTHSFLD</sequence>
<dbReference type="SUPFAM" id="SSF54518">
    <property type="entry name" value="Tubby C-terminal domain-like"/>
    <property type="match status" value="1"/>
</dbReference>
<protein>
    <submittedName>
        <fullName evidence="1">Uncharacterized protein</fullName>
    </submittedName>
</protein>
<dbReference type="InterPro" id="IPR025659">
    <property type="entry name" value="Tubby-like_C"/>
</dbReference>
<name>A0A1D6GWM0_MAIZE</name>
<accession>A0A1D6GWM0</accession>
<evidence type="ECO:0000313" key="1">
    <source>
        <dbReference type="EMBL" id="AQK67265.1"/>
    </source>
</evidence>
<organism evidence="1">
    <name type="scientific">Zea mays</name>
    <name type="common">Maize</name>
    <dbReference type="NCBI Taxonomy" id="4577"/>
    <lineage>
        <taxon>Eukaryota</taxon>
        <taxon>Viridiplantae</taxon>
        <taxon>Streptophyta</taxon>
        <taxon>Embryophyta</taxon>
        <taxon>Tracheophyta</taxon>
        <taxon>Spermatophyta</taxon>
        <taxon>Magnoliopsida</taxon>
        <taxon>Liliopsida</taxon>
        <taxon>Poales</taxon>
        <taxon>Poaceae</taxon>
        <taxon>PACMAD clade</taxon>
        <taxon>Panicoideae</taxon>
        <taxon>Andropogonodae</taxon>
        <taxon>Andropogoneae</taxon>
        <taxon>Tripsacinae</taxon>
        <taxon>Zea</taxon>
    </lineage>
</organism>
<proteinExistence type="predicted"/>
<dbReference type="Gene3D" id="2.40.160.200">
    <property type="entry name" value="LURP1-related"/>
    <property type="match status" value="1"/>
</dbReference>
<dbReference type="AlphaFoldDB" id="A0A1D6GWM0"/>
<dbReference type="STRING" id="4577.A0A1D6GWM0"/>
<dbReference type="EMBL" id="CM000781">
    <property type="protein sequence ID" value="AQK67265.1"/>
    <property type="molecule type" value="Genomic_DNA"/>
</dbReference>